<dbReference type="HOGENOM" id="CLU_1180839_0_0_1"/>
<protein>
    <submittedName>
        <fullName evidence="2">Uncharacterized protein</fullName>
    </submittedName>
</protein>
<feature type="compositionally biased region" description="Low complexity" evidence="1">
    <location>
        <begin position="37"/>
        <end position="51"/>
    </location>
</feature>
<feature type="region of interest" description="Disordered" evidence="1">
    <location>
        <begin position="63"/>
        <end position="97"/>
    </location>
</feature>
<accession>A0A0C2X3E0</accession>
<reference evidence="2 3" key="1">
    <citation type="submission" date="2014-04" db="EMBL/GenBank/DDBJ databases">
        <authorList>
            <consortium name="DOE Joint Genome Institute"/>
            <person name="Kuo A."/>
            <person name="Zuccaro A."/>
            <person name="Kohler A."/>
            <person name="Nagy L.G."/>
            <person name="Floudas D."/>
            <person name="Copeland A."/>
            <person name="Barry K.W."/>
            <person name="Cichocki N."/>
            <person name="Veneault-Fourrey C."/>
            <person name="LaButti K."/>
            <person name="Lindquist E.A."/>
            <person name="Lipzen A."/>
            <person name="Lundell T."/>
            <person name="Morin E."/>
            <person name="Murat C."/>
            <person name="Sun H."/>
            <person name="Tunlid A."/>
            <person name="Henrissat B."/>
            <person name="Grigoriev I.V."/>
            <person name="Hibbett D.S."/>
            <person name="Martin F."/>
            <person name="Nordberg H.P."/>
            <person name="Cantor M.N."/>
            <person name="Hua S.X."/>
        </authorList>
    </citation>
    <scope>NUCLEOTIDE SEQUENCE [LARGE SCALE GENOMIC DNA]</scope>
    <source>
        <strain evidence="2 3">MAFF 305830</strain>
    </source>
</reference>
<feature type="region of interest" description="Disordered" evidence="1">
    <location>
        <begin position="205"/>
        <end position="235"/>
    </location>
</feature>
<feature type="compositionally biased region" description="Polar residues" evidence="1">
    <location>
        <begin position="205"/>
        <end position="229"/>
    </location>
</feature>
<dbReference type="AlphaFoldDB" id="A0A0C2X3E0"/>
<name>A0A0C2X3E0_SERVB</name>
<dbReference type="Proteomes" id="UP000054097">
    <property type="component" value="Unassembled WGS sequence"/>
</dbReference>
<reference evidence="3" key="2">
    <citation type="submission" date="2015-01" db="EMBL/GenBank/DDBJ databases">
        <title>Evolutionary Origins and Diversification of the Mycorrhizal Mutualists.</title>
        <authorList>
            <consortium name="DOE Joint Genome Institute"/>
            <consortium name="Mycorrhizal Genomics Consortium"/>
            <person name="Kohler A."/>
            <person name="Kuo A."/>
            <person name="Nagy L.G."/>
            <person name="Floudas D."/>
            <person name="Copeland A."/>
            <person name="Barry K.W."/>
            <person name="Cichocki N."/>
            <person name="Veneault-Fourrey C."/>
            <person name="LaButti K."/>
            <person name="Lindquist E.A."/>
            <person name="Lipzen A."/>
            <person name="Lundell T."/>
            <person name="Morin E."/>
            <person name="Murat C."/>
            <person name="Riley R."/>
            <person name="Ohm R."/>
            <person name="Sun H."/>
            <person name="Tunlid A."/>
            <person name="Henrissat B."/>
            <person name="Grigoriev I.V."/>
            <person name="Hibbett D.S."/>
            <person name="Martin F."/>
        </authorList>
    </citation>
    <scope>NUCLEOTIDE SEQUENCE [LARGE SCALE GENOMIC DNA]</scope>
    <source>
        <strain evidence="3">MAFF 305830</strain>
    </source>
</reference>
<evidence type="ECO:0000313" key="3">
    <source>
        <dbReference type="Proteomes" id="UP000054097"/>
    </source>
</evidence>
<feature type="compositionally biased region" description="Acidic residues" evidence="1">
    <location>
        <begin position="82"/>
        <end position="93"/>
    </location>
</feature>
<proteinExistence type="predicted"/>
<sequence>MAYLAQPVIVRSPNVLVVEDAHTNLAENIVRSSHYIPDPSSATSTTADATSLHPSLKSLPYPLALPPVMSPTTSGNGADLASFEEDEDEDADTEDSRSLLSAVESFNDGASTSSVPVFGSFHDNNNGMGVGSLRGQSALAANVRSPSRSPVAYQRIAIIPTGGAATAYPTIPTVPGAAVASNSSVLFVTSLKSGVIKITHRDSSNRVPGTRANSGFLGASNSTDAQNTPRAVVEE</sequence>
<feature type="region of interest" description="Disordered" evidence="1">
    <location>
        <begin position="34"/>
        <end position="53"/>
    </location>
</feature>
<evidence type="ECO:0000313" key="2">
    <source>
        <dbReference type="EMBL" id="KIM32723.1"/>
    </source>
</evidence>
<keyword evidence="3" id="KW-1185">Reference proteome</keyword>
<organism evidence="2 3">
    <name type="scientific">Serendipita vermifera MAFF 305830</name>
    <dbReference type="NCBI Taxonomy" id="933852"/>
    <lineage>
        <taxon>Eukaryota</taxon>
        <taxon>Fungi</taxon>
        <taxon>Dikarya</taxon>
        <taxon>Basidiomycota</taxon>
        <taxon>Agaricomycotina</taxon>
        <taxon>Agaricomycetes</taxon>
        <taxon>Sebacinales</taxon>
        <taxon>Serendipitaceae</taxon>
        <taxon>Serendipita</taxon>
    </lineage>
</organism>
<evidence type="ECO:0000256" key="1">
    <source>
        <dbReference type="SAM" id="MobiDB-lite"/>
    </source>
</evidence>
<gene>
    <name evidence="2" type="ORF">M408DRAFT_6196</name>
</gene>
<dbReference type="EMBL" id="KN824279">
    <property type="protein sequence ID" value="KIM32723.1"/>
    <property type="molecule type" value="Genomic_DNA"/>
</dbReference>